<evidence type="ECO:0008006" key="4">
    <source>
        <dbReference type="Google" id="ProtNLM"/>
    </source>
</evidence>
<evidence type="ECO:0000256" key="1">
    <source>
        <dbReference type="SAM" id="Phobius"/>
    </source>
</evidence>
<dbReference type="RefSeq" id="WP_338610368.1">
    <property type="nucleotide sequence ID" value="NZ_CP146275.1"/>
</dbReference>
<gene>
    <name evidence="2" type="ORF">V6617_08275</name>
</gene>
<organism evidence="2 3">
    <name type="scientific">Pelagibacterium nitratireducens</name>
    <dbReference type="NCBI Taxonomy" id="1046114"/>
    <lineage>
        <taxon>Bacteria</taxon>
        <taxon>Pseudomonadati</taxon>
        <taxon>Pseudomonadota</taxon>
        <taxon>Alphaproteobacteria</taxon>
        <taxon>Hyphomicrobiales</taxon>
        <taxon>Devosiaceae</taxon>
        <taxon>Pelagibacterium</taxon>
    </lineage>
</organism>
<evidence type="ECO:0000313" key="3">
    <source>
        <dbReference type="Proteomes" id="UP001369958"/>
    </source>
</evidence>
<evidence type="ECO:0000313" key="2">
    <source>
        <dbReference type="EMBL" id="WWT34447.1"/>
    </source>
</evidence>
<proteinExistence type="predicted"/>
<protein>
    <recommendedName>
        <fullName evidence="4">DUF3311 domain-containing protein</fullName>
    </recommendedName>
</protein>
<sequence>MTRRKIIGASLFFTLFGAMATLPPLILLFRFDGFVAGVPVATLFLFGLWVFLVIGAAWFGYALPRDEPHQLPGEERR</sequence>
<keyword evidence="1" id="KW-1133">Transmembrane helix</keyword>
<keyword evidence="1" id="KW-0472">Membrane</keyword>
<name>A0ABZ2IBJ1_9HYPH</name>
<dbReference type="EMBL" id="CP146275">
    <property type="protein sequence ID" value="WWT34447.1"/>
    <property type="molecule type" value="Genomic_DNA"/>
</dbReference>
<dbReference type="Proteomes" id="UP001369958">
    <property type="component" value="Chromosome"/>
</dbReference>
<accession>A0ABZ2IBJ1</accession>
<feature type="transmembrane region" description="Helical" evidence="1">
    <location>
        <begin position="36"/>
        <end position="61"/>
    </location>
</feature>
<keyword evidence="1" id="KW-0812">Transmembrane</keyword>
<keyword evidence="3" id="KW-1185">Reference proteome</keyword>
<reference evidence="2 3" key="1">
    <citation type="submission" date="2024-02" db="EMBL/GenBank/DDBJ databases">
        <title>Complete genome sequence of Pelagibacterium nitratireducens ZH15.</title>
        <authorList>
            <person name="Zhao L.H."/>
        </authorList>
    </citation>
    <scope>NUCLEOTIDE SEQUENCE [LARGE SCALE GENOMIC DNA]</scope>
    <source>
        <strain evidence="2 3">ZH15</strain>
    </source>
</reference>